<dbReference type="AlphaFoldDB" id="A0A401ZB93"/>
<comment type="similarity">
    <text evidence="2 9">Belongs to the SecG family.</text>
</comment>
<keyword evidence="6 9" id="KW-1133">Transmembrane helix</keyword>
<dbReference type="InterPro" id="IPR004692">
    <property type="entry name" value="SecG"/>
</dbReference>
<feature type="transmembrane region" description="Helical" evidence="9">
    <location>
        <begin position="6"/>
        <end position="26"/>
    </location>
</feature>
<dbReference type="RefSeq" id="WP_126595311.1">
    <property type="nucleotide sequence ID" value="NZ_BIFQ01000001.1"/>
</dbReference>
<dbReference type="PRINTS" id="PR01651">
    <property type="entry name" value="SECGEXPORT"/>
</dbReference>
<evidence type="ECO:0000256" key="1">
    <source>
        <dbReference type="ARBA" id="ARBA00004141"/>
    </source>
</evidence>
<keyword evidence="3 9" id="KW-0813">Transport</keyword>
<comment type="subcellular location">
    <subcellularLocation>
        <location evidence="9">Cell membrane</location>
        <topology evidence="9">Multi-pass membrane protein</topology>
    </subcellularLocation>
    <subcellularLocation>
        <location evidence="1">Membrane</location>
        <topology evidence="1">Multi-pass membrane protein</topology>
    </subcellularLocation>
</comment>
<dbReference type="Pfam" id="PF03840">
    <property type="entry name" value="SecG"/>
    <property type="match status" value="1"/>
</dbReference>
<evidence type="ECO:0000313" key="10">
    <source>
        <dbReference type="EMBL" id="GCE04129.1"/>
    </source>
</evidence>
<dbReference type="GO" id="GO:0015450">
    <property type="term" value="F:protein-transporting ATPase activity"/>
    <property type="evidence" value="ECO:0007669"/>
    <property type="project" value="UniProtKB-UniRule"/>
</dbReference>
<evidence type="ECO:0000256" key="8">
    <source>
        <dbReference type="ARBA" id="ARBA00023136"/>
    </source>
</evidence>
<dbReference type="GO" id="GO:0009306">
    <property type="term" value="P:protein secretion"/>
    <property type="evidence" value="ECO:0007669"/>
    <property type="project" value="UniProtKB-UniRule"/>
</dbReference>
<dbReference type="NCBIfam" id="TIGR00810">
    <property type="entry name" value="secG"/>
    <property type="match status" value="1"/>
</dbReference>
<keyword evidence="9" id="KW-1003">Cell membrane</keyword>
<evidence type="ECO:0000256" key="2">
    <source>
        <dbReference type="ARBA" id="ARBA00008445"/>
    </source>
</evidence>
<comment type="caution">
    <text evidence="10">The sequence shown here is derived from an EMBL/GenBank/DDBJ whole genome shotgun (WGS) entry which is preliminary data.</text>
</comment>
<dbReference type="GO" id="GO:0005886">
    <property type="term" value="C:plasma membrane"/>
    <property type="evidence" value="ECO:0007669"/>
    <property type="project" value="UniProtKB-SubCell"/>
</dbReference>
<name>A0A401ZB93_9CHLR</name>
<sequence length="82" mass="8668">MLQQWLPAIRIVQIILSIAVVVFILLQARGAGLGSAFGGSSAGSVFKTRRGVERLIFNATIIFIVLFALISLLSAAIAARGL</sequence>
<keyword evidence="5 9" id="KW-0653">Protein transport</keyword>
<gene>
    <name evidence="10" type="ORF">KDAU_14580</name>
</gene>
<dbReference type="Proteomes" id="UP000287224">
    <property type="component" value="Unassembled WGS sequence"/>
</dbReference>
<keyword evidence="8 9" id="KW-0472">Membrane</keyword>
<evidence type="ECO:0000256" key="7">
    <source>
        <dbReference type="ARBA" id="ARBA00023010"/>
    </source>
</evidence>
<keyword evidence="4 9" id="KW-0812">Transmembrane</keyword>
<protein>
    <recommendedName>
        <fullName evidence="9">Protein-export membrane protein SecG</fullName>
    </recommendedName>
</protein>
<evidence type="ECO:0000313" key="11">
    <source>
        <dbReference type="Proteomes" id="UP000287224"/>
    </source>
</evidence>
<keyword evidence="11" id="KW-1185">Reference proteome</keyword>
<keyword evidence="7 9" id="KW-0811">Translocation</keyword>
<evidence type="ECO:0000256" key="3">
    <source>
        <dbReference type="ARBA" id="ARBA00022448"/>
    </source>
</evidence>
<accession>A0A401ZB93</accession>
<evidence type="ECO:0000256" key="4">
    <source>
        <dbReference type="ARBA" id="ARBA00022692"/>
    </source>
</evidence>
<feature type="transmembrane region" description="Helical" evidence="9">
    <location>
        <begin position="55"/>
        <end position="79"/>
    </location>
</feature>
<evidence type="ECO:0000256" key="9">
    <source>
        <dbReference type="RuleBase" id="RU365087"/>
    </source>
</evidence>
<reference evidence="11" key="1">
    <citation type="submission" date="2018-12" db="EMBL/GenBank/DDBJ databases">
        <title>Tengunoibacter tsumagoiensis gen. nov., sp. nov., Dictyobacter kobayashii sp. nov., D. alpinus sp. nov., and D. joshuensis sp. nov. and description of Dictyobacteraceae fam. nov. within the order Ktedonobacterales isolated from Tengu-no-mugimeshi.</title>
        <authorList>
            <person name="Wang C.M."/>
            <person name="Zheng Y."/>
            <person name="Sakai Y."/>
            <person name="Toyoda A."/>
            <person name="Minakuchi Y."/>
            <person name="Abe K."/>
            <person name="Yokota A."/>
            <person name="Yabe S."/>
        </authorList>
    </citation>
    <scope>NUCLEOTIDE SEQUENCE [LARGE SCALE GENOMIC DNA]</scope>
    <source>
        <strain evidence="11">S-27</strain>
    </source>
</reference>
<comment type="function">
    <text evidence="9">Involved in protein export. Participates in an early event of protein translocation.</text>
</comment>
<evidence type="ECO:0000256" key="6">
    <source>
        <dbReference type="ARBA" id="ARBA00022989"/>
    </source>
</evidence>
<evidence type="ECO:0000256" key="5">
    <source>
        <dbReference type="ARBA" id="ARBA00022927"/>
    </source>
</evidence>
<dbReference type="EMBL" id="BIFQ01000001">
    <property type="protein sequence ID" value="GCE04129.1"/>
    <property type="molecule type" value="Genomic_DNA"/>
</dbReference>
<organism evidence="10 11">
    <name type="scientific">Dictyobacter aurantiacus</name>
    <dbReference type="NCBI Taxonomy" id="1936993"/>
    <lineage>
        <taxon>Bacteria</taxon>
        <taxon>Bacillati</taxon>
        <taxon>Chloroflexota</taxon>
        <taxon>Ktedonobacteria</taxon>
        <taxon>Ktedonobacterales</taxon>
        <taxon>Dictyobacteraceae</taxon>
        <taxon>Dictyobacter</taxon>
    </lineage>
</organism>
<proteinExistence type="inferred from homology"/>